<sequence length="193" mass="22916">MKNLKLLVIVFICFFISCMGKRKTEEKIVEDKLAKQLVREITNRNNINFEHVTVILSFLAKKDDSFQLFYSEDYMLSFNEKDMITTGFKGSNNYQSIVFKLPKNVFPDRYRLDVGSNIEQKWIKIESLQFRYGNNEIFIPQQLISKLLVPNTFIEYNEFENVYNLLTLNVEKNDIYDPYFTCSPELVRLLLEL</sequence>
<dbReference type="Proteomes" id="UP001501433">
    <property type="component" value="Unassembled WGS sequence"/>
</dbReference>
<dbReference type="EMBL" id="BAABJW010000001">
    <property type="protein sequence ID" value="GAA4802397.1"/>
    <property type="molecule type" value="Genomic_DNA"/>
</dbReference>
<gene>
    <name evidence="1" type="ORF">GCM10023330_05620</name>
</gene>
<evidence type="ECO:0000313" key="2">
    <source>
        <dbReference type="Proteomes" id="UP001501433"/>
    </source>
</evidence>
<protein>
    <recommendedName>
        <fullName evidence="3">Lipoprotein</fullName>
    </recommendedName>
</protein>
<evidence type="ECO:0008006" key="3">
    <source>
        <dbReference type="Google" id="ProtNLM"/>
    </source>
</evidence>
<accession>A0ABP9C3H4</accession>
<name>A0ABP9C3H4_9FLAO</name>
<keyword evidence="2" id="KW-1185">Reference proteome</keyword>
<comment type="caution">
    <text evidence="1">The sequence shown here is derived from an EMBL/GenBank/DDBJ whole genome shotgun (WGS) entry which is preliminary data.</text>
</comment>
<reference evidence="2" key="1">
    <citation type="journal article" date="2019" name="Int. J. Syst. Evol. Microbiol.">
        <title>The Global Catalogue of Microorganisms (GCM) 10K type strain sequencing project: providing services to taxonomists for standard genome sequencing and annotation.</title>
        <authorList>
            <consortium name="The Broad Institute Genomics Platform"/>
            <consortium name="The Broad Institute Genome Sequencing Center for Infectious Disease"/>
            <person name="Wu L."/>
            <person name="Ma J."/>
        </authorList>
    </citation>
    <scope>NUCLEOTIDE SEQUENCE [LARGE SCALE GENOMIC DNA]</scope>
    <source>
        <strain evidence="2">JCM 18325</strain>
    </source>
</reference>
<dbReference type="PROSITE" id="PS51257">
    <property type="entry name" value="PROKAR_LIPOPROTEIN"/>
    <property type="match status" value="1"/>
</dbReference>
<proteinExistence type="predicted"/>
<evidence type="ECO:0000313" key="1">
    <source>
        <dbReference type="EMBL" id="GAA4802397.1"/>
    </source>
</evidence>
<organism evidence="1 2">
    <name type="scientific">Litoribaculum gwangyangense</name>
    <dbReference type="NCBI Taxonomy" id="1130722"/>
    <lineage>
        <taxon>Bacteria</taxon>
        <taxon>Pseudomonadati</taxon>
        <taxon>Bacteroidota</taxon>
        <taxon>Flavobacteriia</taxon>
        <taxon>Flavobacteriales</taxon>
        <taxon>Flavobacteriaceae</taxon>
        <taxon>Litoribaculum</taxon>
    </lineage>
</organism>